<dbReference type="SFLD" id="SFLDG01140">
    <property type="entry name" value="C2.B:_Phosphomannomutase_and_P"/>
    <property type="match status" value="1"/>
</dbReference>
<dbReference type="SFLD" id="SFLDS00003">
    <property type="entry name" value="Haloacid_Dehalogenase"/>
    <property type="match status" value="1"/>
</dbReference>
<dbReference type="Pfam" id="PF08282">
    <property type="entry name" value="Hydrolase_3"/>
    <property type="match status" value="1"/>
</dbReference>
<organism evidence="1 2">
    <name type="scientific">Corticicoccus populi</name>
    <dbReference type="NCBI Taxonomy" id="1812821"/>
    <lineage>
        <taxon>Bacteria</taxon>
        <taxon>Bacillati</taxon>
        <taxon>Bacillota</taxon>
        <taxon>Bacilli</taxon>
        <taxon>Bacillales</taxon>
        <taxon>Staphylococcaceae</taxon>
        <taxon>Corticicoccus</taxon>
    </lineage>
</organism>
<dbReference type="SFLD" id="SFLDG01144">
    <property type="entry name" value="C2.B.4:_PGP_Like"/>
    <property type="match status" value="1"/>
</dbReference>
<dbReference type="GO" id="GO:0016787">
    <property type="term" value="F:hydrolase activity"/>
    <property type="evidence" value="ECO:0007669"/>
    <property type="project" value="UniProtKB-KW"/>
</dbReference>
<dbReference type="PANTHER" id="PTHR10000">
    <property type="entry name" value="PHOSPHOSERINE PHOSPHATASE"/>
    <property type="match status" value="1"/>
</dbReference>
<dbReference type="Gene3D" id="3.40.50.1000">
    <property type="entry name" value="HAD superfamily/HAD-like"/>
    <property type="match status" value="1"/>
</dbReference>
<sequence>MKEQNIIFFDIDGTLYNGEKKIPESTKKSVKQLKDDGHIVAIATGRAPFMYEDLRKELGIDTYISLNGQYVVLEGEVVYENPLNSSRLKEITNLAIQNEHPLVYLDEKEMYSNFPEHHYVEAGLDSLKIDILPQEESHDHKDKDVYQTLLFCPEGEEGIYENQFNDVFKFYRWHELSMDITPKAGSKAEGIQIVTDKLGFSKEKQYAFGDGVNDIEMLQAVHNSYAMGNAKDHVKQAAKHVTKDVEDDGIYHGLRMAGLL</sequence>
<evidence type="ECO:0000313" key="1">
    <source>
        <dbReference type="EMBL" id="MFD2830736.1"/>
    </source>
</evidence>
<dbReference type="PROSITE" id="PS01229">
    <property type="entry name" value="COF_2"/>
    <property type="match status" value="1"/>
</dbReference>
<dbReference type="InterPro" id="IPR036412">
    <property type="entry name" value="HAD-like_sf"/>
</dbReference>
<dbReference type="InterPro" id="IPR000150">
    <property type="entry name" value="Cof"/>
</dbReference>
<comment type="caution">
    <text evidence="1">The sequence shown here is derived from an EMBL/GenBank/DDBJ whole genome shotgun (WGS) entry which is preliminary data.</text>
</comment>
<dbReference type="CDD" id="cd07517">
    <property type="entry name" value="HAD_HPP"/>
    <property type="match status" value="1"/>
</dbReference>
<dbReference type="PROSITE" id="PS01228">
    <property type="entry name" value="COF_1"/>
    <property type="match status" value="1"/>
</dbReference>
<dbReference type="NCBIfam" id="TIGR00099">
    <property type="entry name" value="Cof-subfamily"/>
    <property type="match status" value="1"/>
</dbReference>
<dbReference type="Gene3D" id="3.30.1240.10">
    <property type="match status" value="1"/>
</dbReference>
<dbReference type="EMBL" id="JBHUOQ010000004">
    <property type="protein sequence ID" value="MFD2830736.1"/>
    <property type="molecule type" value="Genomic_DNA"/>
</dbReference>
<dbReference type="InterPro" id="IPR023214">
    <property type="entry name" value="HAD_sf"/>
</dbReference>
<proteinExistence type="predicted"/>
<keyword evidence="1" id="KW-0378">Hydrolase</keyword>
<dbReference type="SUPFAM" id="SSF56784">
    <property type="entry name" value="HAD-like"/>
    <property type="match status" value="1"/>
</dbReference>
<dbReference type="PANTHER" id="PTHR10000:SF25">
    <property type="entry name" value="PHOSPHATASE YKRA-RELATED"/>
    <property type="match status" value="1"/>
</dbReference>
<keyword evidence="2" id="KW-1185">Reference proteome</keyword>
<dbReference type="Proteomes" id="UP001597519">
    <property type="component" value="Unassembled WGS sequence"/>
</dbReference>
<accession>A0ABW5WVA1</accession>
<evidence type="ECO:0000313" key="2">
    <source>
        <dbReference type="Proteomes" id="UP001597519"/>
    </source>
</evidence>
<name>A0ABW5WVA1_9STAP</name>
<dbReference type="NCBIfam" id="TIGR01484">
    <property type="entry name" value="HAD-SF-IIB"/>
    <property type="match status" value="1"/>
</dbReference>
<gene>
    <name evidence="1" type="ORF">ACFSX4_09725</name>
</gene>
<dbReference type="RefSeq" id="WP_377774063.1">
    <property type="nucleotide sequence ID" value="NZ_JBHUOQ010000004.1"/>
</dbReference>
<protein>
    <submittedName>
        <fullName evidence="1">Cof-type HAD-IIB family hydrolase</fullName>
    </submittedName>
</protein>
<dbReference type="InterPro" id="IPR006379">
    <property type="entry name" value="HAD-SF_hydro_IIB"/>
</dbReference>
<reference evidence="2" key="1">
    <citation type="journal article" date="2019" name="Int. J. Syst. Evol. Microbiol.">
        <title>The Global Catalogue of Microorganisms (GCM) 10K type strain sequencing project: providing services to taxonomists for standard genome sequencing and annotation.</title>
        <authorList>
            <consortium name="The Broad Institute Genomics Platform"/>
            <consortium name="The Broad Institute Genome Sequencing Center for Infectious Disease"/>
            <person name="Wu L."/>
            <person name="Ma J."/>
        </authorList>
    </citation>
    <scope>NUCLEOTIDE SEQUENCE [LARGE SCALE GENOMIC DNA]</scope>
    <source>
        <strain evidence="2">KCTC 33575</strain>
    </source>
</reference>